<evidence type="ECO:0000259" key="4">
    <source>
        <dbReference type="PROSITE" id="PS51000"/>
    </source>
</evidence>
<dbReference type="InterPro" id="IPR001034">
    <property type="entry name" value="DeoR_HTH"/>
</dbReference>
<dbReference type="Gene3D" id="1.10.10.10">
    <property type="entry name" value="Winged helix-like DNA-binding domain superfamily/Winged helix DNA-binding domain"/>
    <property type="match status" value="1"/>
</dbReference>
<dbReference type="EMBL" id="JBHUCP010000005">
    <property type="protein sequence ID" value="MFD1529516.1"/>
    <property type="molecule type" value="Genomic_DNA"/>
</dbReference>
<dbReference type="PROSITE" id="PS00894">
    <property type="entry name" value="HTH_DEOR_1"/>
    <property type="match status" value="1"/>
</dbReference>
<evidence type="ECO:0000313" key="5">
    <source>
        <dbReference type="EMBL" id="MFD1529516.1"/>
    </source>
</evidence>
<dbReference type="Pfam" id="PF08220">
    <property type="entry name" value="HTH_DeoR"/>
    <property type="match status" value="1"/>
</dbReference>
<organism evidence="5 6">
    <name type="scientific">Pseudonocardia aurantiaca</name>
    <dbReference type="NCBI Taxonomy" id="75290"/>
    <lineage>
        <taxon>Bacteria</taxon>
        <taxon>Bacillati</taxon>
        <taxon>Actinomycetota</taxon>
        <taxon>Actinomycetes</taxon>
        <taxon>Pseudonocardiales</taxon>
        <taxon>Pseudonocardiaceae</taxon>
        <taxon>Pseudonocardia</taxon>
    </lineage>
</organism>
<dbReference type="Proteomes" id="UP001597145">
    <property type="component" value="Unassembled WGS sequence"/>
</dbReference>
<sequence length="270" mass="28976">MAGVAASGERTLRPEGRQAHITDLLLSSGSVSAQELAETFGVSVMTIHRDLDELQRQGVLRKARGVATAQPSGTFESNVEYRAKANLDAKRLIAQHAARYVEPGMSVLLDDSTTALQLLPHLAALAPLTVATNYLAALVELARLRDVHVVALGGHYDVQHDSFLGSACADAVRAMRFDVAFVSTSAVSEGYAFHQEDKIVAVKRAMVEVAARTHLMVDHTKLARSALHRMLPLHRFASVVVDAGVPDRDLAALRENDVRVDVAGPTSGTS</sequence>
<protein>
    <submittedName>
        <fullName evidence="5">DeoR/GlpR family DNA-binding transcription regulator</fullName>
    </submittedName>
</protein>
<dbReference type="PRINTS" id="PR00037">
    <property type="entry name" value="HTHLACR"/>
</dbReference>
<dbReference type="SMART" id="SM01134">
    <property type="entry name" value="DeoRC"/>
    <property type="match status" value="1"/>
</dbReference>
<keyword evidence="1" id="KW-0805">Transcription regulation</keyword>
<accession>A0ABW4FID9</accession>
<dbReference type="InterPro" id="IPR014036">
    <property type="entry name" value="DeoR-like_C"/>
</dbReference>
<dbReference type="PANTHER" id="PTHR30363">
    <property type="entry name" value="HTH-TYPE TRANSCRIPTIONAL REGULATOR SRLR-RELATED"/>
    <property type="match status" value="1"/>
</dbReference>
<keyword evidence="6" id="KW-1185">Reference proteome</keyword>
<dbReference type="RefSeq" id="WP_343984230.1">
    <property type="nucleotide sequence ID" value="NZ_BAAAJG010000020.1"/>
</dbReference>
<keyword evidence="2 5" id="KW-0238">DNA-binding</keyword>
<dbReference type="InterPro" id="IPR018356">
    <property type="entry name" value="Tscrpt_reg_HTH_DeoR_CS"/>
</dbReference>
<dbReference type="InterPro" id="IPR050313">
    <property type="entry name" value="Carb_Metab_HTH_regulators"/>
</dbReference>
<dbReference type="SUPFAM" id="SSF100950">
    <property type="entry name" value="NagB/RpiA/CoA transferase-like"/>
    <property type="match status" value="1"/>
</dbReference>
<keyword evidence="3" id="KW-0804">Transcription</keyword>
<dbReference type="Pfam" id="PF00455">
    <property type="entry name" value="DeoRC"/>
    <property type="match status" value="1"/>
</dbReference>
<evidence type="ECO:0000256" key="3">
    <source>
        <dbReference type="ARBA" id="ARBA00023163"/>
    </source>
</evidence>
<dbReference type="SMART" id="SM00420">
    <property type="entry name" value="HTH_DEOR"/>
    <property type="match status" value="1"/>
</dbReference>
<proteinExistence type="predicted"/>
<dbReference type="InterPro" id="IPR037171">
    <property type="entry name" value="NagB/RpiA_transferase-like"/>
</dbReference>
<dbReference type="SUPFAM" id="SSF46785">
    <property type="entry name" value="Winged helix' DNA-binding domain"/>
    <property type="match status" value="1"/>
</dbReference>
<dbReference type="PROSITE" id="PS51000">
    <property type="entry name" value="HTH_DEOR_2"/>
    <property type="match status" value="1"/>
</dbReference>
<dbReference type="GO" id="GO:0003677">
    <property type="term" value="F:DNA binding"/>
    <property type="evidence" value="ECO:0007669"/>
    <property type="project" value="UniProtKB-KW"/>
</dbReference>
<evidence type="ECO:0000256" key="2">
    <source>
        <dbReference type="ARBA" id="ARBA00023125"/>
    </source>
</evidence>
<gene>
    <name evidence="5" type="ORF">ACFSCY_08680</name>
</gene>
<feature type="domain" description="HTH deoR-type" evidence="4">
    <location>
        <begin position="14"/>
        <end position="69"/>
    </location>
</feature>
<dbReference type="InterPro" id="IPR036390">
    <property type="entry name" value="WH_DNA-bd_sf"/>
</dbReference>
<evidence type="ECO:0000313" key="6">
    <source>
        <dbReference type="Proteomes" id="UP001597145"/>
    </source>
</evidence>
<name>A0ABW4FID9_9PSEU</name>
<evidence type="ECO:0000256" key="1">
    <source>
        <dbReference type="ARBA" id="ARBA00023015"/>
    </source>
</evidence>
<dbReference type="PANTHER" id="PTHR30363:SF8">
    <property type="entry name" value="DEOXYRIBOSE OPERON REPRESSOR"/>
    <property type="match status" value="1"/>
</dbReference>
<reference evidence="6" key="1">
    <citation type="journal article" date="2019" name="Int. J. Syst. Evol. Microbiol.">
        <title>The Global Catalogue of Microorganisms (GCM) 10K type strain sequencing project: providing services to taxonomists for standard genome sequencing and annotation.</title>
        <authorList>
            <consortium name="The Broad Institute Genomics Platform"/>
            <consortium name="The Broad Institute Genome Sequencing Center for Infectious Disease"/>
            <person name="Wu L."/>
            <person name="Ma J."/>
        </authorList>
    </citation>
    <scope>NUCLEOTIDE SEQUENCE [LARGE SCALE GENOMIC DNA]</scope>
    <source>
        <strain evidence="6">JCM 12165</strain>
    </source>
</reference>
<comment type="caution">
    <text evidence="5">The sequence shown here is derived from an EMBL/GenBank/DDBJ whole genome shotgun (WGS) entry which is preliminary data.</text>
</comment>
<dbReference type="InterPro" id="IPR036388">
    <property type="entry name" value="WH-like_DNA-bd_sf"/>
</dbReference>